<dbReference type="PANTHER" id="PTHR47506:SF1">
    <property type="entry name" value="HTH-TYPE TRANSCRIPTIONAL REGULATOR YJDC"/>
    <property type="match status" value="1"/>
</dbReference>
<keyword evidence="2 4" id="KW-0238">DNA-binding</keyword>
<evidence type="ECO:0000313" key="7">
    <source>
        <dbReference type="Proteomes" id="UP000419017"/>
    </source>
</evidence>
<evidence type="ECO:0000256" key="3">
    <source>
        <dbReference type="ARBA" id="ARBA00023163"/>
    </source>
</evidence>
<dbReference type="PANTHER" id="PTHR47506">
    <property type="entry name" value="TRANSCRIPTIONAL REGULATORY PROTEIN"/>
    <property type="match status" value="1"/>
</dbReference>
<dbReference type="SUPFAM" id="SSF46689">
    <property type="entry name" value="Homeodomain-like"/>
    <property type="match status" value="1"/>
</dbReference>
<dbReference type="EMBL" id="CABWIB010000001">
    <property type="protein sequence ID" value="VWL85759.1"/>
    <property type="molecule type" value="Genomic_DNA"/>
</dbReference>
<feature type="domain" description="HTH tetR-type" evidence="5">
    <location>
        <begin position="6"/>
        <end position="66"/>
    </location>
</feature>
<dbReference type="Pfam" id="PF00440">
    <property type="entry name" value="TetR_N"/>
    <property type="match status" value="1"/>
</dbReference>
<dbReference type="GO" id="GO:0003677">
    <property type="term" value="F:DNA binding"/>
    <property type="evidence" value="ECO:0007669"/>
    <property type="project" value="UniProtKB-UniRule"/>
</dbReference>
<dbReference type="InterPro" id="IPR036271">
    <property type="entry name" value="Tet_transcr_reg_TetR-rel_C_sf"/>
</dbReference>
<reference evidence="6 7" key="1">
    <citation type="submission" date="2019-10" db="EMBL/GenBank/DDBJ databases">
        <authorList>
            <person name="Blom J."/>
        </authorList>
    </citation>
    <scope>NUCLEOTIDE SEQUENCE [LARGE SCALE GENOMIC DNA]</scope>
    <source>
        <strain evidence="6 7">ES3154-GLU</strain>
    </source>
</reference>
<dbReference type="SUPFAM" id="SSF48498">
    <property type="entry name" value="Tetracyclin repressor-like, C-terminal domain"/>
    <property type="match status" value="1"/>
</dbReference>
<dbReference type="RefSeq" id="WP_156683732.1">
    <property type="nucleotide sequence ID" value="NZ_CABWIB010000001.1"/>
</dbReference>
<dbReference type="Pfam" id="PF16925">
    <property type="entry name" value="TetR_C_13"/>
    <property type="match status" value="1"/>
</dbReference>
<name>A0A6I8MEU5_9FUSO</name>
<dbReference type="PROSITE" id="PS50977">
    <property type="entry name" value="HTH_TETR_2"/>
    <property type="match status" value="1"/>
</dbReference>
<evidence type="ECO:0000256" key="1">
    <source>
        <dbReference type="ARBA" id="ARBA00023015"/>
    </source>
</evidence>
<protein>
    <submittedName>
        <fullName evidence="6">TetR family transcriptional regulator</fullName>
    </submittedName>
</protein>
<dbReference type="Gene3D" id="1.10.357.10">
    <property type="entry name" value="Tetracycline Repressor, domain 2"/>
    <property type="match status" value="1"/>
</dbReference>
<dbReference type="AlphaFoldDB" id="A0A6I8MEU5"/>
<keyword evidence="7" id="KW-1185">Reference proteome</keyword>
<keyword evidence="1" id="KW-0805">Transcription regulation</keyword>
<proteinExistence type="predicted"/>
<gene>
    <name evidence="6" type="ORF">OMES3154_01047</name>
</gene>
<evidence type="ECO:0000259" key="5">
    <source>
        <dbReference type="PROSITE" id="PS50977"/>
    </source>
</evidence>
<dbReference type="InterPro" id="IPR009057">
    <property type="entry name" value="Homeodomain-like_sf"/>
</dbReference>
<dbReference type="InterPro" id="IPR011075">
    <property type="entry name" value="TetR_C"/>
</dbReference>
<accession>A0A6I8MEU5</accession>
<keyword evidence="3" id="KW-0804">Transcription</keyword>
<feature type="DNA-binding region" description="H-T-H motif" evidence="4">
    <location>
        <begin position="29"/>
        <end position="48"/>
    </location>
</feature>
<organism evidence="6 7">
    <name type="scientific">Oceanivirga miroungae</name>
    <dbReference type="NCBI Taxonomy" id="1130046"/>
    <lineage>
        <taxon>Bacteria</taxon>
        <taxon>Fusobacteriati</taxon>
        <taxon>Fusobacteriota</taxon>
        <taxon>Fusobacteriia</taxon>
        <taxon>Fusobacteriales</taxon>
        <taxon>Leptotrichiaceae</taxon>
        <taxon>Oceanivirga</taxon>
    </lineage>
</organism>
<evidence type="ECO:0000313" key="6">
    <source>
        <dbReference type="EMBL" id="VWL85759.1"/>
    </source>
</evidence>
<sequence>MELSVLEKRDDVIKKSAKLFYYNGYNNTGLSMILKECNIPKGSFYYYFKNKEDLLINVIEYHTDKLLNFFDYNVDDLEIEKLRTFFKKYFLSIEKNQYHGGSILGNLAIEMSDINDEVRQKILDNYRKIELRLILYLEMLKKSKLEYMNLDAEMTAKIILNQMEGTMLRLKLNKDSKEVLAFFSLFDKIFNIAR</sequence>
<evidence type="ECO:0000256" key="2">
    <source>
        <dbReference type="ARBA" id="ARBA00023125"/>
    </source>
</evidence>
<dbReference type="Proteomes" id="UP000419017">
    <property type="component" value="Unassembled WGS sequence"/>
</dbReference>
<dbReference type="PRINTS" id="PR00455">
    <property type="entry name" value="HTHTETR"/>
</dbReference>
<dbReference type="InterPro" id="IPR001647">
    <property type="entry name" value="HTH_TetR"/>
</dbReference>
<evidence type="ECO:0000256" key="4">
    <source>
        <dbReference type="PROSITE-ProRule" id="PRU00335"/>
    </source>
</evidence>